<evidence type="ECO:0000313" key="2">
    <source>
        <dbReference type="Proteomes" id="UP000008022"/>
    </source>
</evidence>
<dbReference type="AlphaFoldDB" id="A0A0E0N896"/>
<reference evidence="2" key="1">
    <citation type="submission" date="2013-06" db="EMBL/GenBank/DDBJ databases">
        <authorList>
            <person name="Zhao Q."/>
        </authorList>
    </citation>
    <scope>NUCLEOTIDE SEQUENCE</scope>
    <source>
        <strain evidence="2">cv. W1943</strain>
    </source>
</reference>
<sequence length="63" mass="6951">MSFSFLPPSGRYGTVQRANIGVTFNTGPGLEQWILTSSSFGCRGGRHVDRACFIEQQQAPFKI</sequence>
<protein>
    <submittedName>
        <fullName evidence="1">Uncharacterized protein</fullName>
    </submittedName>
</protein>
<reference evidence="1" key="2">
    <citation type="submission" date="2015-06" db="UniProtKB">
        <authorList>
            <consortium name="EnsemblPlants"/>
        </authorList>
    </citation>
    <scope>IDENTIFICATION</scope>
</reference>
<dbReference type="OMA" id="DRACFIE"/>
<accession>A0A0E0N896</accession>
<dbReference type="Gramene" id="ORUFI01G49170.1">
    <property type="protein sequence ID" value="ORUFI01G49170.1"/>
    <property type="gene ID" value="ORUFI01G49170"/>
</dbReference>
<dbReference type="EnsemblPlants" id="ORUFI01G49170.1">
    <property type="protein sequence ID" value="ORUFI01G49170.1"/>
    <property type="gene ID" value="ORUFI01G49170"/>
</dbReference>
<evidence type="ECO:0000313" key="1">
    <source>
        <dbReference type="EnsemblPlants" id="ORUFI01G49170.1"/>
    </source>
</evidence>
<dbReference type="Proteomes" id="UP000008022">
    <property type="component" value="Unassembled WGS sequence"/>
</dbReference>
<name>A0A0E0N896_ORYRU</name>
<keyword evidence="2" id="KW-1185">Reference proteome</keyword>
<organism evidence="1 2">
    <name type="scientific">Oryza rufipogon</name>
    <name type="common">Brownbeard rice</name>
    <name type="synonym">Asian wild rice</name>
    <dbReference type="NCBI Taxonomy" id="4529"/>
    <lineage>
        <taxon>Eukaryota</taxon>
        <taxon>Viridiplantae</taxon>
        <taxon>Streptophyta</taxon>
        <taxon>Embryophyta</taxon>
        <taxon>Tracheophyta</taxon>
        <taxon>Spermatophyta</taxon>
        <taxon>Magnoliopsida</taxon>
        <taxon>Liliopsida</taxon>
        <taxon>Poales</taxon>
        <taxon>Poaceae</taxon>
        <taxon>BOP clade</taxon>
        <taxon>Oryzoideae</taxon>
        <taxon>Oryzeae</taxon>
        <taxon>Oryzinae</taxon>
        <taxon>Oryza</taxon>
    </lineage>
</organism>
<proteinExistence type="predicted"/>
<dbReference type="HOGENOM" id="CLU_2945691_0_0_1"/>